<dbReference type="GO" id="GO:0004527">
    <property type="term" value="F:exonuclease activity"/>
    <property type="evidence" value="ECO:0007669"/>
    <property type="project" value="UniProtKB-KW"/>
</dbReference>
<evidence type="ECO:0000313" key="4">
    <source>
        <dbReference type="Proteomes" id="UP000288388"/>
    </source>
</evidence>
<protein>
    <submittedName>
        <fullName evidence="3">DNA repair exonuclease</fullName>
    </submittedName>
</protein>
<dbReference type="SUPFAM" id="SSF56300">
    <property type="entry name" value="Metallo-dependent phosphatases"/>
    <property type="match status" value="1"/>
</dbReference>
<dbReference type="CDD" id="cd00840">
    <property type="entry name" value="MPP_Mre11_N"/>
    <property type="match status" value="1"/>
</dbReference>
<keyword evidence="3" id="KW-0269">Exonuclease</keyword>
<reference evidence="3 4" key="1">
    <citation type="submission" date="2018-12" db="EMBL/GenBank/DDBJ databases">
        <title>A novel vanA-carrying plasmid in a clinical isolate of Enterococcus avium.</title>
        <authorList>
            <person name="Bernasconi O.J."/>
            <person name="Luzzaro F."/>
            <person name="Endimiani A."/>
        </authorList>
    </citation>
    <scope>NUCLEOTIDE SEQUENCE [LARGE SCALE GENOMIC DNA]</scope>
    <source>
        <strain evidence="3 4">LC0559/18</strain>
    </source>
</reference>
<dbReference type="AlphaFoldDB" id="A0A437UKS7"/>
<feature type="domain" description="Calcineurin-like phosphoesterase" evidence="2">
    <location>
        <begin position="1"/>
        <end position="194"/>
    </location>
</feature>
<evidence type="ECO:0000259" key="2">
    <source>
        <dbReference type="Pfam" id="PF00149"/>
    </source>
</evidence>
<organism evidence="3 4">
    <name type="scientific">Enterococcus avium</name>
    <name type="common">Streptococcus avium</name>
    <dbReference type="NCBI Taxonomy" id="33945"/>
    <lineage>
        <taxon>Bacteria</taxon>
        <taxon>Bacillati</taxon>
        <taxon>Bacillota</taxon>
        <taxon>Bacilli</taxon>
        <taxon>Lactobacillales</taxon>
        <taxon>Enterococcaceae</taxon>
        <taxon>Enterococcus</taxon>
    </lineage>
</organism>
<dbReference type="EMBL" id="RYZS01000001">
    <property type="protein sequence ID" value="RVU94151.1"/>
    <property type="molecule type" value="Genomic_DNA"/>
</dbReference>
<accession>A0A437UKS7</accession>
<dbReference type="InterPro" id="IPR029052">
    <property type="entry name" value="Metallo-depent_PP-like"/>
</dbReference>
<dbReference type="Proteomes" id="UP000288388">
    <property type="component" value="Unassembled WGS sequence"/>
</dbReference>
<dbReference type="InterPro" id="IPR004843">
    <property type="entry name" value="Calcineurin-like_PHP"/>
</dbReference>
<keyword evidence="1" id="KW-0378">Hydrolase</keyword>
<gene>
    <name evidence="3" type="ORF">EK398_04460</name>
</gene>
<dbReference type="PIRSF" id="PIRSF033091">
    <property type="entry name" value="Pesterase_YhaO"/>
    <property type="match status" value="1"/>
</dbReference>
<dbReference type="Gene3D" id="3.60.21.10">
    <property type="match status" value="1"/>
</dbReference>
<dbReference type="Pfam" id="PF00149">
    <property type="entry name" value="Metallophos"/>
    <property type="match status" value="1"/>
</dbReference>
<evidence type="ECO:0000313" key="3">
    <source>
        <dbReference type="EMBL" id="RVU94151.1"/>
    </source>
</evidence>
<dbReference type="InterPro" id="IPR050535">
    <property type="entry name" value="DNA_Repair-Maintenance_Comp"/>
</dbReference>
<dbReference type="PANTHER" id="PTHR30337:SF7">
    <property type="entry name" value="PHOSPHOESTERASE"/>
    <property type="match status" value="1"/>
</dbReference>
<keyword evidence="3" id="KW-0540">Nuclease</keyword>
<evidence type="ECO:0000256" key="1">
    <source>
        <dbReference type="ARBA" id="ARBA00022801"/>
    </source>
</evidence>
<sequence length="393" mass="45474">MKFLHAADLHLDRSFEGLTSVPEHFQERLITANQKMLKNIVDTAITQAVDFVLLVGDTFHQNRPTLKTQRYFFQEMDRLAEAAIPVFLNFGNHDFYQADRYWFAFPENIQLFDEERVETKKLVTNNGEKIAITSFSYLHPTIEALMIEQFPRKEDVDFHIGMYHGGQMPYAPFQLSELVAKGYDYWALGHIHVPQILSEKPYVIYPGTPQGHTQKEMNLTGVTLVESQGNQLIPTTVSVEAVRWRRQTLSLANVRQPKELFPLVRKLTVTAPTLLHLEFSETEKLGEELAYQVASGELLEALQSEVSQDICLWQLTIADSPIERPYLAVDEKLVDQLIMTYQTPEIYTELLSELEQNPQLHTLMNQEFRMDTIARLKEKMMENYRFRGNADVD</sequence>
<dbReference type="PANTHER" id="PTHR30337">
    <property type="entry name" value="COMPONENT OF ATP-DEPENDENT DSDNA EXONUCLEASE"/>
    <property type="match status" value="1"/>
</dbReference>
<name>A0A437UKS7_ENTAV</name>
<comment type="caution">
    <text evidence="3">The sequence shown here is derived from an EMBL/GenBank/DDBJ whole genome shotgun (WGS) entry which is preliminary data.</text>
</comment>
<proteinExistence type="predicted"/>
<dbReference type="InterPro" id="IPR041796">
    <property type="entry name" value="Mre11_N"/>
</dbReference>
<dbReference type="InterPro" id="IPR014576">
    <property type="entry name" value="Pesterase_YhaO"/>
</dbReference>
<dbReference type="RefSeq" id="WP_127978382.1">
    <property type="nucleotide sequence ID" value="NZ_JBPFKW010000213.1"/>
</dbReference>